<comment type="caution">
    <text evidence="1">The sequence shown here is derived from an EMBL/GenBank/DDBJ whole genome shotgun (WGS) entry which is preliminary data.</text>
</comment>
<name>A0ABT1W2U9_9PROT</name>
<dbReference type="Proteomes" id="UP001524587">
    <property type="component" value="Unassembled WGS sequence"/>
</dbReference>
<gene>
    <name evidence="1" type="ORF">NFI95_01860</name>
</gene>
<evidence type="ECO:0000313" key="2">
    <source>
        <dbReference type="Proteomes" id="UP001524587"/>
    </source>
</evidence>
<reference evidence="1 2" key="1">
    <citation type="submission" date="2022-06" db="EMBL/GenBank/DDBJ databases">
        <title>Endosaccharibacter gen. nov., sp. nov., endophytic bacteria isolated from sugarcane.</title>
        <authorList>
            <person name="Pitiwittayakul N."/>
            <person name="Yukphan P."/>
            <person name="Charoenyingcharoen P."/>
            <person name="Tanasupawat S."/>
        </authorList>
    </citation>
    <scope>NUCLEOTIDE SEQUENCE [LARGE SCALE GENOMIC DNA]</scope>
    <source>
        <strain evidence="1 2">KSS8</strain>
    </source>
</reference>
<keyword evidence="2" id="KW-1185">Reference proteome</keyword>
<proteinExistence type="predicted"/>
<evidence type="ECO:0000313" key="1">
    <source>
        <dbReference type="EMBL" id="MCQ8277196.1"/>
    </source>
</evidence>
<sequence length="121" mass="13380">MALLAGCCLVGLQKLGFLDKLTGQTVLPSQIDWNNDYPLIQHLRQLVVDRGLTKDSKECLLFIVNGNDPPDAVRMRVMEKHSGSCPGDKKTLPQLFTLEVNRTAHTVRTDAGTPGQFHDLP</sequence>
<accession>A0ABT1W2U9</accession>
<dbReference type="RefSeq" id="WP_422862634.1">
    <property type="nucleotide sequence ID" value="NZ_JAMSKV010000001.1"/>
</dbReference>
<dbReference type="EMBL" id="JAMSKV010000001">
    <property type="protein sequence ID" value="MCQ8277196.1"/>
    <property type="molecule type" value="Genomic_DNA"/>
</dbReference>
<organism evidence="1 2">
    <name type="scientific">Endosaccharibacter trunci</name>
    <dbReference type="NCBI Taxonomy" id="2812733"/>
    <lineage>
        <taxon>Bacteria</taxon>
        <taxon>Pseudomonadati</taxon>
        <taxon>Pseudomonadota</taxon>
        <taxon>Alphaproteobacteria</taxon>
        <taxon>Acetobacterales</taxon>
        <taxon>Acetobacteraceae</taxon>
        <taxon>Endosaccharibacter</taxon>
    </lineage>
</organism>
<protein>
    <submittedName>
        <fullName evidence="1">Uncharacterized protein</fullName>
    </submittedName>
</protein>